<dbReference type="CDD" id="cd17321">
    <property type="entry name" value="MFS_MMR_MDR_like"/>
    <property type="match status" value="1"/>
</dbReference>
<dbReference type="EMBL" id="WUTW01000001">
    <property type="protein sequence ID" value="MXQ63519.1"/>
    <property type="molecule type" value="Genomic_DNA"/>
</dbReference>
<dbReference type="InterPro" id="IPR036259">
    <property type="entry name" value="MFS_trans_sf"/>
</dbReference>
<keyword evidence="4 8" id="KW-0812">Transmembrane</keyword>
<comment type="caution">
    <text evidence="10">The sequence shown here is derived from an EMBL/GenBank/DDBJ whole genome shotgun (WGS) entry which is preliminary data.</text>
</comment>
<dbReference type="Gene3D" id="1.20.1720.10">
    <property type="entry name" value="Multidrug resistance protein D"/>
    <property type="match status" value="2"/>
</dbReference>
<keyword evidence="6 8" id="KW-0472">Membrane</keyword>
<gene>
    <name evidence="10" type="ORF">GQ466_05705</name>
</gene>
<feature type="domain" description="Major facilitator superfamily (MFS) profile" evidence="9">
    <location>
        <begin position="30"/>
        <end position="489"/>
    </location>
</feature>
<evidence type="ECO:0000259" key="9">
    <source>
        <dbReference type="PROSITE" id="PS50850"/>
    </source>
</evidence>
<feature type="transmembrane region" description="Helical" evidence="8">
    <location>
        <begin position="464"/>
        <end position="483"/>
    </location>
</feature>
<keyword evidence="2" id="KW-0813">Transport</keyword>
<dbReference type="PANTHER" id="PTHR42718">
    <property type="entry name" value="MAJOR FACILITATOR SUPERFAMILY MULTIDRUG TRANSPORTER MFSC"/>
    <property type="match status" value="1"/>
</dbReference>
<dbReference type="PROSITE" id="PS50850">
    <property type="entry name" value="MFS"/>
    <property type="match status" value="1"/>
</dbReference>
<feature type="transmembrane region" description="Helical" evidence="8">
    <location>
        <begin position="288"/>
        <end position="308"/>
    </location>
</feature>
<accession>A0A6I4VYU1</accession>
<dbReference type="GO" id="GO:0005886">
    <property type="term" value="C:plasma membrane"/>
    <property type="evidence" value="ECO:0007669"/>
    <property type="project" value="UniProtKB-SubCell"/>
</dbReference>
<protein>
    <submittedName>
        <fullName evidence="10">MFS transporter</fullName>
    </submittedName>
</protein>
<dbReference type="PANTHER" id="PTHR42718:SF46">
    <property type="entry name" value="BLR6921 PROTEIN"/>
    <property type="match status" value="1"/>
</dbReference>
<evidence type="ECO:0000256" key="1">
    <source>
        <dbReference type="ARBA" id="ARBA00004651"/>
    </source>
</evidence>
<feature type="transmembrane region" description="Helical" evidence="8">
    <location>
        <begin position="158"/>
        <end position="181"/>
    </location>
</feature>
<feature type="transmembrane region" description="Helical" evidence="8">
    <location>
        <begin position="350"/>
        <end position="371"/>
    </location>
</feature>
<dbReference type="Proteomes" id="UP000431901">
    <property type="component" value="Unassembled WGS sequence"/>
</dbReference>
<dbReference type="AlphaFoldDB" id="A0A6I4VYU1"/>
<keyword evidence="5 8" id="KW-1133">Transmembrane helix</keyword>
<keyword evidence="11" id="KW-1185">Reference proteome</keyword>
<feature type="transmembrane region" description="Helical" evidence="8">
    <location>
        <begin position="125"/>
        <end position="146"/>
    </location>
</feature>
<evidence type="ECO:0000313" key="11">
    <source>
        <dbReference type="Proteomes" id="UP000431901"/>
    </source>
</evidence>
<dbReference type="InterPro" id="IPR011701">
    <property type="entry name" value="MFS"/>
</dbReference>
<dbReference type="RefSeq" id="WP_161101665.1">
    <property type="nucleotide sequence ID" value="NZ_JBHLYI010000012.1"/>
</dbReference>
<evidence type="ECO:0000256" key="5">
    <source>
        <dbReference type="ARBA" id="ARBA00022989"/>
    </source>
</evidence>
<evidence type="ECO:0000256" key="6">
    <source>
        <dbReference type="ARBA" id="ARBA00023136"/>
    </source>
</evidence>
<feature type="compositionally biased region" description="Low complexity" evidence="7">
    <location>
        <begin position="7"/>
        <end position="20"/>
    </location>
</feature>
<comment type="subcellular location">
    <subcellularLocation>
        <location evidence="1">Cell membrane</location>
        <topology evidence="1">Multi-pass membrane protein</topology>
    </subcellularLocation>
</comment>
<feature type="transmembrane region" description="Helical" evidence="8">
    <location>
        <begin position="423"/>
        <end position="444"/>
    </location>
</feature>
<feature type="region of interest" description="Disordered" evidence="7">
    <location>
        <begin position="1"/>
        <end position="20"/>
    </location>
</feature>
<organism evidence="10 11">
    <name type="scientific">Actinomadura rayongensis</name>
    <dbReference type="NCBI Taxonomy" id="1429076"/>
    <lineage>
        <taxon>Bacteria</taxon>
        <taxon>Bacillati</taxon>
        <taxon>Actinomycetota</taxon>
        <taxon>Actinomycetes</taxon>
        <taxon>Streptosporangiales</taxon>
        <taxon>Thermomonosporaceae</taxon>
        <taxon>Actinomadura</taxon>
    </lineage>
</organism>
<feature type="transmembrane region" description="Helical" evidence="8">
    <location>
        <begin position="218"/>
        <end position="236"/>
    </location>
</feature>
<dbReference type="SUPFAM" id="SSF103473">
    <property type="entry name" value="MFS general substrate transporter"/>
    <property type="match status" value="1"/>
</dbReference>
<proteinExistence type="predicted"/>
<evidence type="ECO:0000256" key="8">
    <source>
        <dbReference type="SAM" id="Phobius"/>
    </source>
</evidence>
<keyword evidence="3" id="KW-1003">Cell membrane</keyword>
<dbReference type="GO" id="GO:0022857">
    <property type="term" value="F:transmembrane transporter activity"/>
    <property type="evidence" value="ECO:0007669"/>
    <property type="project" value="InterPro"/>
</dbReference>
<sequence>MTNSPPDTGTDTETGAAAQEPGKPAGIALALIPLAMAQLMITLDSTIVSVALPTLQPDVGLTNAARAWTVTGYTVAFGSLLLLNGRLGDLIGRKRALIIGAIGFAVVSGVAGAAVNAAMFVGARALQGAFAALIAPSALALISTTFTEPRQRGRALGVYAATAMAGGGVGLIVGGALTDYLSWRWCMYVNIPIAAVVALGTLFTVASPPRHPGLKLDIPGAVLVTVGMVGLIYGLAEAGESGWDSGKTIGALIAGAALIAAFAAWQARTASPLLPLRVVLHRSSSASFLAMMISAFCTFGMMLGMTYQLQTVLNYSPMKAGFAFIGFVGTAVVSSTQIGRRLVTRLRPGVMMALGLVLYAVALLLVTRLTVGSSYWVDIFPPMALMGIGVGILTVPIVATVMAEADARDSGVVAAIVNTMQQAGGSVGAALLNTISVSAAAAFVRDGRGDAVAASIHGFILSSRWSAAIAIAGALIAVVAVNTKLPRKE</sequence>
<feature type="transmembrane region" description="Helical" evidence="8">
    <location>
        <begin position="383"/>
        <end position="403"/>
    </location>
</feature>
<dbReference type="OrthoDB" id="4080117at2"/>
<evidence type="ECO:0000256" key="2">
    <source>
        <dbReference type="ARBA" id="ARBA00022448"/>
    </source>
</evidence>
<feature type="transmembrane region" description="Helical" evidence="8">
    <location>
        <begin position="320"/>
        <end position="338"/>
    </location>
</feature>
<feature type="transmembrane region" description="Helical" evidence="8">
    <location>
        <begin position="96"/>
        <end position="119"/>
    </location>
</feature>
<evidence type="ECO:0000256" key="3">
    <source>
        <dbReference type="ARBA" id="ARBA00022475"/>
    </source>
</evidence>
<feature type="transmembrane region" description="Helical" evidence="8">
    <location>
        <begin position="248"/>
        <end position="267"/>
    </location>
</feature>
<reference evidence="10 11" key="1">
    <citation type="submission" date="2019-12" db="EMBL/GenBank/DDBJ databases">
        <title>Nocardia macrotermitis sp. nov. and Nocardia aurantia sp. nov., isolated from the gut of the fungus growing-termite Macrotermes natalensis.</title>
        <authorList>
            <person name="Christine B."/>
            <person name="Rene B."/>
        </authorList>
    </citation>
    <scope>NUCLEOTIDE SEQUENCE [LARGE SCALE GENOMIC DNA]</scope>
    <source>
        <strain evidence="10 11">DSM 102126</strain>
    </source>
</reference>
<feature type="transmembrane region" description="Helical" evidence="8">
    <location>
        <begin position="187"/>
        <end position="206"/>
    </location>
</feature>
<dbReference type="Pfam" id="PF07690">
    <property type="entry name" value="MFS_1"/>
    <property type="match status" value="1"/>
</dbReference>
<evidence type="ECO:0000256" key="7">
    <source>
        <dbReference type="SAM" id="MobiDB-lite"/>
    </source>
</evidence>
<evidence type="ECO:0000313" key="10">
    <source>
        <dbReference type="EMBL" id="MXQ63519.1"/>
    </source>
</evidence>
<name>A0A6I4VYU1_9ACTN</name>
<feature type="transmembrane region" description="Helical" evidence="8">
    <location>
        <begin position="64"/>
        <end position="84"/>
    </location>
</feature>
<evidence type="ECO:0000256" key="4">
    <source>
        <dbReference type="ARBA" id="ARBA00022692"/>
    </source>
</evidence>
<feature type="transmembrane region" description="Helical" evidence="8">
    <location>
        <begin position="27"/>
        <end position="52"/>
    </location>
</feature>
<dbReference type="InterPro" id="IPR020846">
    <property type="entry name" value="MFS_dom"/>
</dbReference>